<organism evidence="2 3">
    <name type="scientific">Actinomadura rubrobrunea</name>
    <dbReference type="NCBI Taxonomy" id="115335"/>
    <lineage>
        <taxon>Bacteria</taxon>
        <taxon>Bacillati</taxon>
        <taxon>Actinomycetota</taxon>
        <taxon>Actinomycetes</taxon>
        <taxon>Streptosporangiales</taxon>
        <taxon>Thermomonosporaceae</taxon>
        <taxon>Actinomadura</taxon>
    </lineage>
</organism>
<comment type="caution">
    <text evidence="2">The sequence shown here is derived from an EMBL/GenBank/DDBJ whole genome shotgun (WGS) entry which is preliminary data.</text>
</comment>
<feature type="transmembrane region" description="Helical" evidence="1">
    <location>
        <begin position="129"/>
        <end position="148"/>
    </location>
</feature>
<evidence type="ECO:0000313" key="2">
    <source>
        <dbReference type="EMBL" id="GLW61893.1"/>
    </source>
</evidence>
<keyword evidence="1" id="KW-0472">Membrane</keyword>
<evidence type="ECO:0000313" key="3">
    <source>
        <dbReference type="Proteomes" id="UP001165124"/>
    </source>
</evidence>
<keyword evidence="3" id="KW-1185">Reference proteome</keyword>
<feature type="transmembrane region" description="Helical" evidence="1">
    <location>
        <begin position="330"/>
        <end position="347"/>
    </location>
</feature>
<accession>A0A9W6UTL5</accession>
<dbReference type="Proteomes" id="UP001165124">
    <property type="component" value="Unassembled WGS sequence"/>
</dbReference>
<protein>
    <submittedName>
        <fullName evidence="2">Membrane protein</fullName>
    </submittedName>
</protein>
<keyword evidence="1" id="KW-1133">Transmembrane helix</keyword>
<evidence type="ECO:0000256" key="1">
    <source>
        <dbReference type="SAM" id="Phobius"/>
    </source>
</evidence>
<feature type="transmembrane region" description="Helical" evidence="1">
    <location>
        <begin position="82"/>
        <end position="99"/>
    </location>
</feature>
<feature type="transmembrane region" description="Helical" evidence="1">
    <location>
        <begin position="354"/>
        <end position="375"/>
    </location>
</feature>
<proteinExistence type="predicted"/>
<keyword evidence="1" id="KW-0812">Transmembrane</keyword>
<dbReference type="AlphaFoldDB" id="A0A9W6UTL5"/>
<reference evidence="2" key="1">
    <citation type="submission" date="2023-02" db="EMBL/GenBank/DDBJ databases">
        <title>Actinomadura rubrobrunea NBRC 14622.</title>
        <authorList>
            <person name="Ichikawa N."/>
            <person name="Sato H."/>
            <person name="Tonouchi N."/>
        </authorList>
    </citation>
    <scope>NUCLEOTIDE SEQUENCE</scope>
    <source>
        <strain evidence="2">NBRC 14622</strain>
    </source>
</reference>
<feature type="transmembrane region" description="Helical" evidence="1">
    <location>
        <begin position="160"/>
        <end position="183"/>
    </location>
</feature>
<feature type="transmembrane region" description="Helical" evidence="1">
    <location>
        <begin position="195"/>
        <end position="212"/>
    </location>
</feature>
<gene>
    <name evidence="2" type="ORF">Arub01_01370</name>
</gene>
<feature type="transmembrane region" description="Helical" evidence="1">
    <location>
        <begin position="289"/>
        <end position="310"/>
    </location>
</feature>
<sequence length="566" mass="58426">MATAWRAGWPVPAATGLALGLLALGPGLAPGFVLSYDMVFVPDPAFTAVTFGAVGTVPRHVPSDAFAAALAAVLPDDAAQKLILLAVFVMACTSAASLVPSRRTLPRLAAGVCYAWNPFVAERLLLGQWALLLGYAALPWVVAAAADADARGGGRRLVRALLPAAVGGFAALTVSGVTALTVAAVRGRAAAVRRVAAALAVLSLPWLVPGLLRSGGVPGDGGAVEAFAARADTPFGTLGSLLLLGGVWNGETVPTAYGNAITAGLWLAVVLAALFAYGRWCADGPWKRGLAGAAAVGFAVAALGAVAAPVLRGLIGLWSGFAVFRDGQQFVAPLAVVVAVGLGVAADRAAQARLGMVTAGAVLAPLVLLPSLAWGAAGQLRAVHYPADWKRARDIVHADDAAGAVLLLPWAAYRSPEWNHGRRVLDPLPRYLHRRVIMNDAVTVDGTTVAPEDPRAVRLDALVRSGATLTQALRREGVRYVAVDDPANAGADAARRLAGAETVLEGRDLVLYRIQGAAQVRDERVPPAAVVVAWLITSVAIVWSCLGSRITLGTPLLARNLRRRVD</sequence>
<dbReference type="EMBL" id="BSRZ01000001">
    <property type="protein sequence ID" value="GLW61893.1"/>
    <property type="molecule type" value="Genomic_DNA"/>
</dbReference>
<feature type="transmembrane region" description="Helical" evidence="1">
    <location>
        <begin position="528"/>
        <end position="552"/>
    </location>
</feature>
<dbReference type="RefSeq" id="WP_067913493.1">
    <property type="nucleotide sequence ID" value="NZ_BSRZ01000001.1"/>
</dbReference>
<name>A0A9W6UTL5_9ACTN</name>
<feature type="transmembrane region" description="Helical" evidence="1">
    <location>
        <begin position="256"/>
        <end position="277"/>
    </location>
</feature>